<comment type="caution">
    <text evidence="2">The sequence shown here is derived from an EMBL/GenBank/DDBJ whole genome shotgun (WGS) entry which is preliminary data.</text>
</comment>
<dbReference type="InterPro" id="IPR007863">
    <property type="entry name" value="Peptidase_M16_C"/>
</dbReference>
<name>A0A835HM89_9MAGN</name>
<dbReference type="PANTHER" id="PTHR43690:SF33">
    <property type="entry name" value="STROMAL PROCESSING PEPTIDASE, CHLOROPLASTIC"/>
    <property type="match status" value="1"/>
</dbReference>
<accession>A0A835HM89</accession>
<dbReference type="InterPro" id="IPR050626">
    <property type="entry name" value="Peptidase_M16"/>
</dbReference>
<dbReference type="AlphaFoldDB" id="A0A835HM89"/>
<reference evidence="2 3" key="1">
    <citation type="submission" date="2020-10" db="EMBL/GenBank/DDBJ databases">
        <title>The Coptis chinensis genome and diversification of protoberbering-type alkaloids.</title>
        <authorList>
            <person name="Wang B."/>
            <person name="Shu S."/>
            <person name="Song C."/>
            <person name="Liu Y."/>
        </authorList>
    </citation>
    <scope>NUCLEOTIDE SEQUENCE [LARGE SCALE GENOMIC DNA]</scope>
    <source>
        <strain evidence="2">HL-2020</strain>
        <tissue evidence="2">Leaf</tissue>
    </source>
</reference>
<keyword evidence="3" id="KW-1185">Reference proteome</keyword>
<evidence type="ECO:0000313" key="2">
    <source>
        <dbReference type="EMBL" id="KAF9602054.1"/>
    </source>
</evidence>
<sequence>MQAVFGRTCIESEKAPVPTPSAFGAMANFLVPKLPLGLSGNLPNEKSSTSMDQPKMIKKERHAVRPPVEHRWSLPGFGEAYNPPQIFQHELLQKNSINMFCKVPVNKVQTYRDLRTVLMNRIFLSALHFRINTRYKSSNPPFTAIELDHSDSGREGCTVTTLTVTAEPKNWRSAIKVAVHEVRRLKEFGVTKGELTRYMDALLKDSEHLAAMIDNVSSVDNLDFVMENYALGHTVMDQRQGHGCLVSVAETVTLEEVNSAPAEVLEFISDFGKPTAPLPAAIVACVPKRVHIDGVGETDFKISPDEITAAIGAGLEEPIEPEPELEVPKELISSSELHELKLQQKPAFISLNQDPSTSKVYDEETGITERRLSNGIPVNYKGVLEQLLGGL</sequence>
<proteinExistence type="predicted"/>
<dbReference type="Pfam" id="PF05193">
    <property type="entry name" value="Peptidase_M16_C"/>
    <property type="match status" value="1"/>
</dbReference>
<dbReference type="Gene3D" id="3.30.830.10">
    <property type="entry name" value="Metalloenzyme, LuxS/M16 peptidase-like"/>
    <property type="match status" value="1"/>
</dbReference>
<evidence type="ECO:0000313" key="3">
    <source>
        <dbReference type="Proteomes" id="UP000631114"/>
    </source>
</evidence>
<evidence type="ECO:0000259" key="1">
    <source>
        <dbReference type="Pfam" id="PF05193"/>
    </source>
</evidence>
<organism evidence="2 3">
    <name type="scientific">Coptis chinensis</name>
    <dbReference type="NCBI Taxonomy" id="261450"/>
    <lineage>
        <taxon>Eukaryota</taxon>
        <taxon>Viridiplantae</taxon>
        <taxon>Streptophyta</taxon>
        <taxon>Embryophyta</taxon>
        <taxon>Tracheophyta</taxon>
        <taxon>Spermatophyta</taxon>
        <taxon>Magnoliopsida</taxon>
        <taxon>Ranunculales</taxon>
        <taxon>Ranunculaceae</taxon>
        <taxon>Coptidoideae</taxon>
        <taxon>Coptis</taxon>
    </lineage>
</organism>
<gene>
    <name evidence="2" type="ORF">IFM89_024811</name>
</gene>
<protein>
    <recommendedName>
        <fullName evidence="1">Peptidase M16 C-terminal domain-containing protein</fullName>
    </recommendedName>
</protein>
<dbReference type="EMBL" id="JADFTS010000006">
    <property type="protein sequence ID" value="KAF9602054.1"/>
    <property type="molecule type" value="Genomic_DNA"/>
</dbReference>
<feature type="domain" description="Peptidase M16 C-terminal" evidence="1">
    <location>
        <begin position="74"/>
        <end position="202"/>
    </location>
</feature>
<dbReference type="PANTHER" id="PTHR43690">
    <property type="entry name" value="NARDILYSIN"/>
    <property type="match status" value="1"/>
</dbReference>
<dbReference type="Proteomes" id="UP000631114">
    <property type="component" value="Unassembled WGS sequence"/>
</dbReference>
<dbReference type="OrthoDB" id="952271at2759"/>